<feature type="domain" description="Tetrapyrrole methylase" evidence="6">
    <location>
        <begin position="4"/>
        <end position="219"/>
    </location>
</feature>
<dbReference type="InterPro" id="IPR000878">
    <property type="entry name" value="4pyrrol_Mease"/>
</dbReference>
<evidence type="ECO:0000259" key="6">
    <source>
        <dbReference type="Pfam" id="PF00590"/>
    </source>
</evidence>
<keyword evidence="2" id="KW-0169">Cobalamin biosynthesis</keyword>
<dbReference type="GO" id="GO:0009236">
    <property type="term" value="P:cobalamin biosynthetic process"/>
    <property type="evidence" value="ECO:0007669"/>
    <property type="project" value="UniProtKB-KW"/>
</dbReference>
<keyword evidence="3 7" id="KW-0489">Methyltransferase</keyword>
<dbReference type="Gene3D" id="3.40.1010.10">
    <property type="entry name" value="Cobalt-precorrin-4 Transmethylase, Domain 1"/>
    <property type="match status" value="1"/>
</dbReference>
<keyword evidence="5" id="KW-0949">S-adenosyl-L-methionine</keyword>
<dbReference type="EC" id="2.1.1.131" evidence="7"/>
<dbReference type="GO" id="GO:0030789">
    <property type="term" value="F:precorrin-3B C17-methyltransferase activity"/>
    <property type="evidence" value="ECO:0007669"/>
    <property type="project" value="UniProtKB-EC"/>
</dbReference>
<evidence type="ECO:0000256" key="5">
    <source>
        <dbReference type="ARBA" id="ARBA00022691"/>
    </source>
</evidence>
<dbReference type="EMBL" id="JAPIVE010000001">
    <property type="protein sequence ID" value="MCX2523181.1"/>
    <property type="molecule type" value="Genomic_DNA"/>
</dbReference>
<dbReference type="GO" id="GO:0032259">
    <property type="term" value="P:methylation"/>
    <property type="evidence" value="ECO:0007669"/>
    <property type="project" value="UniProtKB-KW"/>
</dbReference>
<dbReference type="InterPro" id="IPR006363">
    <property type="entry name" value="Cbl_synth_CobJ/CibH_dom"/>
</dbReference>
<evidence type="ECO:0000256" key="4">
    <source>
        <dbReference type="ARBA" id="ARBA00022679"/>
    </source>
</evidence>
<dbReference type="RefSeq" id="WP_250936514.1">
    <property type="nucleotide sequence ID" value="NZ_JAMLJK010000001.1"/>
</dbReference>
<sequence length="263" mass="28873">MTPLYLVGIGPGDAAHITPEALDAIEHASDIVGYGLYMDLLGERMNGKRHHKRDLGEETERARLALDLASAGHVTALVSSGDIGIFAMATLVFELLDKANQGEENGRGWERIDIRVIPGISAMQMASARLGAAMGHDFCAISLSDLLTPWPTIERRIEAAAMGDFVIAFYNPVSKRRDWQLNHARDVLLTQRSADTPVIIARDLGRTDEAVTVVRLADLDAAYIDMLTLVMVGSTTTRHIRFGRNEWVYTPRGYEQKRAGASS</sequence>
<keyword evidence="4 7" id="KW-0808">Transferase</keyword>
<evidence type="ECO:0000256" key="2">
    <source>
        <dbReference type="ARBA" id="ARBA00022573"/>
    </source>
</evidence>
<gene>
    <name evidence="7" type="primary">cobJ</name>
    <name evidence="7" type="ORF">OQ287_02915</name>
</gene>
<dbReference type="CDD" id="cd11646">
    <property type="entry name" value="Precorrin_3B_C17_MT"/>
    <property type="match status" value="1"/>
</dbReference>
<dbReference type="SUPFAM" id="SSF53790">
    <property type="entry name" value="Tetrapyrrole methylase"/>
    <property type="match status" value="1"/>
</dbReference>
<dbReference type="Proteomes" id="UP001165678">
    <property type="component" value="Unassembled WGS sequence"/>
</dbReference>
<dbReference type="PANTHER" id="PTHR47036:SF1">
    <property type="entry name" value="COBALT-FACTOR III C(17)-METHYLTRANSFERASE-RELATED"/>
    <property type="match status" value="1"/>
</dbReference>
<dbReference type="InterPro" id="IPR014776">
    <property type="entry name" value="4pyrrole_Mease_sub2"/>
</dbReference>
<dbReference type="NCBIfam" id="TIGR01466">
    <property type="entry name" value="cobJ_cbiH"/>
    <property type="match status" value="1"/>
</dbReference>
<protein>
    <submittedName>
        <fullName evidence="7">Precorrin-3B C(17)-methyltransferase</fullName>
        <ecNumber evidence="7">2.1.1.131</ecNumber>
    </submittedName>
</protein>
<keyword evidence="8" id="KW-1185">Reference proteome</keyword>
<organism evidence="7 8">
    <name type="scientific">Larsenimonas rhizosphaerae</name>
    <dbReference type="NCBI Taxonomy" id="2944682"/>
    <lineage>
        <taxon>Bacteria</taxon>
        <taxon>Pseudomonadati</taxon>
        <taxon>Pseudomonadota</taxon>
        <taxon>Gammaproteobacteria</taxon>
        <taxon>Oceanospirillales</taxon>
        <taxon>Halomonadaceae</taxon>
        <taxon>Larsenimonas</taxon>
    </lineage>
</organism>
<name>A0AA41ZJT6_9GAMM</name>
<dbReference type="InterPro" id="IPR014777">
    <property type="entry name" value="4pyrrole_Mease_sub1"/>
</dbReference>
<comment type="caution">
    <text evidence="7">The sequence shown here is derived from an EMBL/GenBank/DDBJ whole genome shotgun (WGS) entry which is preliminary data.</text>
</comment>
<proteinExistence type="predicted"/>
<dbReference type="InterPro" id="IPR051810">
    <property type="entry name" value="Precorrin_MeTrfase"/>
</dbReference>
<evidence type="ECO:0000313" key="8">
    <source>
        <dbReference type="Proteomes" id="UP001165678"/>
    </source>
</evidence>
<accession>A0AA41ZJT6</accession>
<dbReference type="Pfam" id="PF00590">
    <property type="entry name" value="TP_methylase"/>
    <property type="match status" value="1"/>
</dbReference>
<evidence type="ECO:0000256" key="3">
    <source>
        <dbReference type="ARBA" id="ARBA00022603"/>
    </source>
</evidence>
<dbReference type="Gene3D" id="3.30.950.10">
    <property type="entry name" value="Methyltransferase, Cobalt-precorrin-4 Transmethylase, Domain 2"/>
    <property type="match status" value="1"/>
</dbReference>
<evidence type="ECO:0000256" key="1">
    <source>
        <dbReference type="ARBA" id="ARBA00004953"/>
    </source>
</evidence>
<reference evidence="7" key="1">
    <citation type="submission" date="2022-11" db="EMBL/GenBank/DDBJ databases">
        <title>Larsenimonas rhizosphaerae sp. nov., isolated from a tidal mudflat.</title>
        <authorList>
            <person name="Lee S.D."/>
            <person name="Kim I.S."/>
        </authorList>
    </citation>
    <scope>NUCLEOTIDE SEQUENCE</scope>
    <source>
        <strain evidence="7">GH2-1</strain>
    </source>
</reference>
<dbReference type="PANTHER" id="PTHR47036">
    <property type="entry name" value="COBALT-FACTOR III C(17)-METHYLTRANSFERASE-RELATED"/>
    <property type="match status" value="1"/>
</dbReference>
<evidence type="ECO:0000313" key="7">
    <source>
        <dbReference type="EMBL" id="MCX2523181.1"/>
    </source>
</evidence>
<dbReference type="InterPro" id="IPR035996">
    <property type="entry name" value="4pyrrol_Methylase_sf"/>
</dbReference>
<comment type="pathway">
    <text evidence="1">Cofactor biosynthesis; adenosylcobalamin biosynthesis.</text>
</comment>
<dbReference type="AlphaFoldDB" id="A0AA41ZJT6"/>